<accession>A0A7Y7EAJ0</accession>
<protein>
    <submittedName>
        <fullName evidence="1">WXG100 family type VII secretion target</fullName>
    </submittedName>
</protein>
<dbReference type="RefSeq" id="WP_171086377.1">
    <property type="nucleotide sequence ID" value="NZ_BNBU01000020.1"/>
</dbReference>
<dbReference type="EMBL" id="JABBXF010000084">
    <property type="protein sequence ID" value="NVK81541.1"/>
    <property type="molecule type" value="Genomic_DNA"/>
</dbReference>
<dbReference type="Gene3D" id="1.10.287.1060">
    <property type="entry name" value="ESAT-6-like"/>
    <property type="match status" value="1"/>
</dbReference>
<dbReference type="InterPro" id="IPR010310">
    <property type="entry name" value="T7SS_ESAT-6-like"/>
</dbReference>
<dbReference type="Proteomes" id="UP000587462">
    <property type="component" value="Unassembled WGS sequence"/>
</dbReference>
<evidence type="ECO:0000313" key="1">
    <source>
        <dbReference type="EMBL" id="NVK81541.1"/>
    </source>
</evidence>
<dbReference type="InterPro" id="IPR036689">
    <property type="entry name" value="ESAT-6-like_sf"/>
</dbReference>
<dbReference type="Pfam" id="PF06013">
    <property type="entry name" value="WXG100"/>
    <property type="match status" value="1"/>
</dbReference>
<organism evidence="1 2">
    <name type="scientific">Streptomyces morookaense</name>
    <name type="common">Streptoverticillium morookaense</name>
    <dbReference type="NCBI Taxonomy" id="1970"/>
    <lineage>
        <taxon>Bacteria</taxon>
        <taxon>Bacillati</taxon>
        <taxon>Actinomycetota</taxon>
        <taxon>Actinomycetes</taxon>
        <taxon>Kitasatosporales</taxon>
        <taxon>Streptomycetaceae</taxon>
        <taxon>Streptomyces</taxon>
    </lineage>
</organism>
<dbReference type="AlphaFoldDB" id="A0A7Y7EAJ0"/>
<comment type="caution">
    <text evidence="1">The sequence shown here is derived from an EMBL/GenBank/DDBJ whole genome shotgun (WGS) entry which is preliminary data.</text>
</comment>
<dbReference type="SUPFAM" id="SSF140453">
    <property type="entry name" value="EsxAB dimer-like"/>
    <property type="match status" value="1"/>
</dbReference>
<name>A0A7Y7EAJ0_STRMO</name>
<sequence length="129" mass="13601">MSNIQQISDESFSKFENTLKEASAALSANLKSLVGVIDTAKAAWQGQAADAFVQAQHALNEDHDALRRLLDGIHEAVSLTRKSAHANDGDVMASMRAIDVNGAAPGGHLAPHSHQTGLSAGLDSKLNLY</sequence>
<proteinExistence type="predicted"/>
<keyword evidence="2" id="KW-1185">Reference proteome</keyword>
<gene>
    <name evidence="1" type="ORF">HG542_28380</name>
</gene>
<reference evidence="1 2" key="1">
    <citation type="submission" date="2020-04" db="EMBL/GenBank/DDBJ databases">
        <title>Draft Genome Sequence of Streptomyces morookaense DSM 40503, an 8-azaguanine-producing strain.</title>
        <authorList>
            <person name="Qi J."/>
            <person name="Gao J.-M."/>
        </authorList>
    </citation>
    <scope>NUCLEOTIDE SEQUENCE [LARGE SCALE GENOMIC DNA]</scope>
    <source>
        <strain evidence="1 2">DSM 40503</strain>
    </source>
</reference>
<evidence type="ECO:0000313" key="2">
    <source>
        <dbReference type="Proteomes" id="UP000587462"/>
    </source>
</evidence>